<protein>
    <recommendedName>
        <fullName evidence="3">Porin</fullName>
    </recommendedName>
</protein>
<dbReference type="OrthoDB" id="9812454at2"/>
<reference evidence="1 2" key="1">
    <citation type="submission" date="2019-01" db="EMBL/GenBank/DDBJ databases">
        <title>Genome sequence of the Antarctic species Gelidibacter gilvus ACAM 158(T).</title>
        <authorList>
            <person name="Bowman J.P."/>
        </authorList>
    </citation>
    <scope>NUCLEOTIDE SEQUENCE [LARGE SCALE GENOMIC DNA]</scope>
    <source>
        <strain evidence="1 2">IC158</strain>
    </source>
</reference>
<dbReference type="Proteomes" id="UP000289792">
    <property type="component" value="Unassembled WGS sequence"/>
</dbReference>
<dbReference type="Pfam" id="PF14121">
    <property type="entry name" value="Porin_10"/>
    <property type="match status" value="1"/>
</dbReference>
<organism evidence="1 2">
    <name type="scientific">Gelidibacter gilvus</name>
    <dbReference type="NCBI Taxonomy" id="59602"/>
    <lineage>
        <taxon>Bacteria</taxon>
        <taxon>Pseudomonadati</taxon>
        <taxon>Bacteroidota</taxon>
        <taxon>Flavobacteriia</taxon>
        <taxon>Flavobacteriales</taxon>
        <taxon>Flavobacteriaceae</taxon>
        <taxon>Gelidibacter</taxon>
    </lineage>
</organism>
<comment type="caution">
    <text evidence="1">The sequence shown here is derived from an EMBL/GenBank/DDBJ whole genome shotgun (WGS) entry which is preliminary data.</text>
</comment>
<evidence type="ECO:0008006" key="3">
    <source>
        <dbReference type="Google" id="ProtNLM"/>
    </source>
</evidence>
<dbReference type="EMBL" id="SDDZ01000016">
    <property type="protein sequence ID" value="RXJ44583.1"/>
    <property type="molecule type" value="Genomic_DNA"/>
</dbReference>
<evidence type="ECO:0000313" key="1">
    <source>
        <dbReference type="EMBL" id="RXJ44583.1"/>
    </source>
</evidence>
<name>A0A4Q0XC82_9FLAO</name>
<keyword evidence="2" id="KW-1185">Reference proteome</keyword>
<dbReference type="AlphaFoldDB" id="A0A4Q0XC82"/>
<dbReference type="InterPro" id="IPR025631">
    <property type="entry name" value="Porin_10"/>
</dbReference>
<dbReference type="RefSeq" id="WP_129018775.1">
    <property type="nucleotide sequence ID" value="NZ_SDDZ01000016.1"/>
</dbReference>
<proteinExistence type="predicted"/>
<gene>
    <name evidence="1" type="ORF">ESZ48_17400</name>
</gene>
<accession>A0A4Q0XC82</accession>
<sequence length="646" mass="74729">MYIRYFSILLFLLFTVGLNAQVKLRGRTSPDRQKDSTSSDGIKGKDKLATIDMYVQFNDALDSIAVDTTLSIKKHYKFNYLRKDDFGLLPFSNLGQTYNSLLHDFKNKRSLPLFGARAKHFNYMEREDINYFHVPTPLTELFYKTAFQQGQLVDAFFTINMSKQFNFSIAYKGLRSLGKYQHILTSTGNFRFTTNYTTENNKYQARAHIVMQDILNQENGGLTDEDVALFQSGDPEFINRSVFSPNFEDAENMLEGKRFYLNHQYNLLQASDSLSNNLSIGQVISFEDKYYQFNQATRNDFFGEAFLNSNIEDKVTLEDFSNQFFVKYENGILGELQFHADYNTYNYGYDAIAVIDGVRIANRLKGNIFGIGGAYKNQIGGFNLNGEFGLNLSGDFNGNFLDLNASYKLNPDLKVLARLNSNSKMPNYNMLLYQSDYLNYNWDNGSSFKNVQTQNLAFKVQSDKIATAEIEYTTINNHAYFTKDLNNNVKATQAENSLNYLKLQVSKEFRFGKFALDNRVMYQNVIDGDAILNVPQIITRNTLYFSDHLFKKALFLQTGITFNYFTEYTMDGYDPLLGEFYTQNQIKVGDFPRLDFFINAKVRQTRIYLMAEHFNSAFTGYNYFSAPNNPYRDFSIRFGLVWNFFL</sequence>
<evidence type="ECO:0000313" key="2">
    <source>
        <dbReference type="Proteomes" id="UP000289792"/>
    </source>
</evidence>